<feature type="transmembrane region" description="Helical" evidence="14">
    <location>
        <begin position="71"/>
        <end position="92"/>
    </location>
</feature>
<dbReference type="GO" id="GO:0015824">
    <property type="term" value="P:proline transport"/>
    <property type="evidence" value="ECO:0007669"/>
    <property type="project" value="TreeGrafter"/>
</dbReference>
<evidence type="ECO:0000256" key="2">
    <source>
        <dbReference type="ARBA" id="ARBA00006434"/>
    </source>
</evidence>
<keyword evidence="3" id="KW-0813">Transport</keyword>
<dbReference type="HOGENOM" id="CLU_019510_1_0_10"/>
<feature type="transmembrane region" description="Helical" evidence="14">
    <location>
        <begin position="6"/>
        <end position="23"/>
    </location>
</feature>
<dbReference type="InterPro" id="IPR001734">
    <property type="entry name" value="Na/solute_symporter"/>
</dbReference>
<dbReference type="EMBL" id="CP003557">
    <property type="protein sequence ID" value="AFN73752.1"/>
    <property type="molecule type" value="Genomic_DNA"/>
</dbReference>
<dbReference type="PANTHER" id="PTHR48086">
    <property type="entry name" value="SODIUM/PROLINE SYMPORTER-RELATED"/>
    <property type="match status" value="1"/>
</dbReference>
<reference evidence="15 16" key="1">
    <citation type="journal article" date="2013" name="PLoS ONE">
        <title>Genomic analysis of Melioribacter roseus, facultatively anaerobic organotrophic bacterium representing a novel deep lineage within Bacteriodetes/Chlorobi group.</title>
        <authorList>
            <person name="Kadnikov V.V."/>
            <person name="Mardanov A.V."/>
            <person name="Podosokorskaya O.A."/>
            <person name="Gavrilov S.N."/>
            <person name="Kublanov I.V."/>
            <person name="Beletsky A.V."/>
            <person name="Bonch-Osmolovskaya E.A."/>
            <person name="Ravin N.V."/>
        </authorList>
    </citation>
    <scope>NUCLEOTIDE SEQUENCE [LARGE SCALE GENOMIC DNA]</scope>
    <source>
        <strain evidence="16">JCM 17771 / P3M-2</strain>
    </source>
</reference>
<keyword evidence="4" id="KW-1003">Cell membrane</keyword>
<evidence type="ECO:0000256" key="13">
    <source>
        <dbReference type="RuleBase" id="RU362091"/>
    </source>
</evidence>
<feature type="transmembrane region" description="Helical" evidence="14">
    <location>
        <begin position="417"/>
        <end position="435"/>
    </location>
</feature>
<feature type="transmembrane region" description="Helical" evidence="14">
    <location>
        <begin position="113"/>
        <end position="137"/>
    </location>
</feature>
<dbReference type="GO" id="GO:0005886">
    <property type="term" value="C:plasma membrane"/>
    <property type="evidence" value="ECO:0007669"/>
    <property type="project" value="UniProtKB-SubCell"/>
</dbReference>
<dbReference type="InterPro" id="IPR050277">
    <property type="entry name" value="Sodium:Solute_Symporter"/>
</dbReference>
<evidence type="ECO:0000256" key="10">
    <source>
        <dbReference type="ARBA" id="ARBA00023136"/>
    </source>
</evidence>
<dbReference type="InterPro" id="IPR038377">
    <property type="entry name" value="Na/Glc_symporter_sf"/>
</dbReference>
<evidence type="ECO:0000256" key="14">
    <source>
        <dbReference type="SAM" id="Phobius"/>
    </source>
</evidence>
<organism evidence="15 16">
    <name type="scientific">Melioribacter roseus (strain DSM 23840 / JCM 17771 / VKM B-2668 / P3M-2)</name>
    <dbReference type="NCBI Taxonomy" id="1191523"/>
    <lineage>
        <taxon>Bacteria</taxon>
        <taxon>Pseudomonadati</taxon>
        <taxon>Ignavibacteriota</taxon>
        <taxon>Ignavibacteria</taxon>
        <taxon>Ignavibacteriales</taxon>
        <taxon>Melioribacteraceae</taxon>
        <taxon>Melioribacter</taxon>
    </lineage>
</organism>
<feature type="transmembrane region" description="Helical" evidence="14">
    <location>
        <begin position="43"/>
        <end position="65"/>
    </location>
</feature>
<evidence type="ECO:0000256" key="1">
    <source>
        <dbReference type="ARBA" id="ARBA00004651"/>
    </source>
</evidence>
<evidence type="ECO:0000256" key="3">
    <source>
        <dbReference type="ARBA" id="ARBA00022448"/>
    </source>
</evidence>
<dbReference type="PATRIC" id="fig|1191523.3.peg.531"/>
<feature type="transmembrane region" description="Helical" evidence="14">
    <location>
        <begin position="473"/>
        <end position="492"/>
    </location>
</feature>
<evidence type="ECO:0000256" key="9">
    <source>
        <dbReference type="ARBA" id="ARBA00023065"/>
    </source>
</evidence>
<dbReference type="eggNOG" id="COG0591">
    <property type="taxonomic scope" value="Bacteria"/>
</dbReference>
<evidence type="ECO:0000256" key="12">
    <source>
        <dbReference type="ARBA" id="ARBA00033708"/>
    </source>
</evidence>
<feature type="transmembrane region" description="Helical" evidence="14">
    <location>
        <begin position="289"/>
        <end position="315"/>
    </location>
</feature>
<keyword evidence="10 14" id="KW-0472">Membrane</keyword>
<dbReference type="AlphaFoldDB" id="I6YT68"/>
<feature type="transmembrane region" description="Helical" evidence="14">
    <location>
        <begin position="247"/>
        <end position="268"/>
    </location>
</feature>
<evidence type="ECO:0000256" key="4">
    <source>
        <dbReference type="ARBA" id="ARBA00022475"/>
    </source>
</evidence>
<name>I6YT68_MELRP</name>
<comment type="similarity">
    <text evidence="2 13">Belongs to the sodium:solute symporter (SSF) (TC 2.A.21) family.</text>
</comment>
<accession>I6YT68</accession>
<keyword evidence="7 14" id="KW-1133">Transmembrane helix</keyword>
<dbReference type="PANTHER" id="PTHR48086:SF3">
    <property type="entry name" value="SODIUM_PROLINE SYMPORTER"/>
    <property type="match status" value="1"/>
</dbReference>
<evidence type="ECO:0000256" key="7">
    <source>
        <dbReference type="ARBA" id="ARBA00022989"/>
    </source>
</evidence>
<evidence type="ECO:0000256" key="8">
    <source>
        <dbReference type="ARBA" id="ARBA00023053"/>
    </source>
</evidence>
<keyword evidence="6" id="KW-0769">Symport</keyword>
<comment type="catalytic activity">
    <reaction evidence="12">
        <text>L-proline(in) + Na(+)(in) = L-proline(out) + Na(+)(out)</text>
        <dbReference type="Rhea" id="RHEA:28967"/>
        <dbReference type="ChEBI" id="CHEBI:29101"/>
        <dbReference type="ChEBI" id="CHEBI:60039"/>
    </reaction>
</comment>
<dbReference type="GO" id="GO:0015193">
    <property type="term" value="F:L-proline transmembrane transporter activity"/>
    <property type="evidence" value="ECO:0007669"/>
    <property type="project" value="TreeGrafter"/>
</dbReference>
<evidence type="ECO:0000313" key="15">
    <source>
        <dbReference type="EMBL" id="AFN73752.1"/>
    </source>
</evidence>
<dbReference type="GO" id="GO:0005298">
    <property type="term" value="F:proline:sodium symporter activity"/>
    <property type="evidence" value="ECO:0007669"/>
    <property type="project" value="TreeGrafter"/>
</dbReference>
<feature type="transmembrane region" description="Helical" evidence="14">
    <location>
        <begin position="447"/>
        <end position="467"/>
    </location>
</feature>
<dbReference type="KEGG" id="mro:MROS_0509"/>
<comment type="subcellular location">
    <subcellularLocation>
        <location evidence="1">Cell membrane</location>
        <topology evidence="1">Multi-pass membrane protein</topology>
    </subcellularLocation>
</comment>
<keyword evidence="5 14" id="KW-0812">Transmembrane</keyword>
<gene>
    <name evidence="15" type="ordered locus">MROS_0509</name>
</gene>
<keyword evidence="9" id="KW-0406">Ion transport</keyword>
<dbReference type="Gene3D" id="1.20.1730.10">
    <property type="entry name" value="Sodium/glucose cotransporter"/>
    <property type="match status" value="1"/>
</dbReference>
<proteinExistence type="inferred from homology"/>
<protein>
    <submittedName>
        <fullName evidence="15">Na+/solute symporter</fullName>
    </submittedName>
</protein>
<feature type="transmembrane region" description="Helical" evidence="14">
    <location>
        <begin position="339"/>
        <end position="368"/>
    </location>
</feature>
<feature type="transmembrane region" description="Helical" evidence="14">
    <location>
        <begin position="389"/>
        <end position="411"/>
    </location>
</feature>
<feature type="transmembrane region" description="Helical" evidence="14">
    <location>
        <begin position="537"/>
        <end position="556"/>
    </location>
</feature>
<dbReference type="STRING" id="1191523.MROS_0509"/>
<feature type="transmembrane region" description="Helical" evidence="14">
    <location>
        <begin position="562"/>
        <end position="579"/>
    </location>
</feature>
<feature type="transmembrane region" description="Helical" evidence="14">
    <location>
        <begin position="157"/>
        <end position="178"/>
    </location>
</feature>
<keyword evidence="16" id="KW-1185">Reference proteome</keyword>
<keyword evidence="11" id="KW-0739">Sodium transport</keyword>
<feature type="transmembrane region" description="Helical" evidence="14">
    <location>
        <begin position="185"/>
        <end position="204"/>
    </location>
</feature>
<evidence type="ECO:0000313" key="16">
    <source>
        <dbReference type="Proteomes" id="UP000009011"/>
    </source>
</evidence>
<evidence type="ECO:0000256" key="11">
    <source>
        <dbReference type="ARBA" id="ARBA00023201"/>
    </source>
</evidence>
<keyword evidence="8" id="KW-0915">Sodium</keyword>
<dbReference type="Proteomes" id="UP000009011">
    <property type="component" value="Chromosome"/>
</dbReference>
<evidence type="ECO:0000256" key="6">
    <source>
        <dbReference type="ARBA" id="ARBA00022847"/>
    </source>
</evidence>
<dbReference type="Pfam" id="PF00474">
    <property type="entry name" value="SSF"/>
    <property type="match status" value="1"/>
</dbReference>
<evidence type="ECO:0000256" key="5">
    <source>
        <dbReference type="ARBA" id="ARBA00022692"/>
    </source>
</evidence>
<dbReference type="PROSITE" id="PS50283">
    <property type="entry name" value="NA_SOLUT_SYMP_3"/>
    <property type="match status" value="1"/>
</dbReference>
<sequence>MVIIILYFAIVLAIGIVVSRRSIKDIDSYFLGSNKLPWWMLGISNASGMFDITGTMWLVYLLFVYGMKSVWIPWLWPIFNQVFLFAYLSIWLRRSNVMTGAQWIETRFGNGKGARLAHIIVVCFALVSVVGFIAYDFKGIGKFAKIFLPWDLSPDTYAIILMSITAIYAVKGGMVSVVATEVLQFLVMTVASVAVGIVAMNAVAPEALNAVIPSGWKELFFGWHLNLDWTGIMDSVNTKIAEDGYELFMIFMMMVLFKGILVSAAGPAPNYDMQRILATKDTKEASKMSWLVSLVLFFPRYMMIAGLTVLALVYLMPELKAMGPNVDFEMILPLALKDLIPVGLVGVLLAGLLAAFMSTYAATINAAPAYVVNDIYKKFINPNAHPKKYVHMSIAVSVFFVILGFVFGIMVQSVNQITLWIVNGLWGGYTAANVLKWYWWRMNGYGYFWGMVIGIAAALMMPVVFPALPALNAFPYVLAISVLGSVLGSYLTEPEPDNVLMKFYVTVRPWGLWKPVHEKVKARFPEFNPNLGFKRDMFNVVIGIVWQTTLLAAPIYLVIHEYTYFAITLGVTAVTSIILKFTWWNKLDEICGEETEKIYREIASKIE</sequence>
<dbReference type="CDD" id="cd11477">
    <property type="entry name" value="SLC5sbd_u1"/>
    <property type="match status" value="1"/>
</dbReference>